<evidence type="ECO:0000313" key="14">
    <source>
        <dbReference type="Proteomes" id="UP001156870"/>
    </source>
</evidence>
<gene>
    <name evidence="12" type="primary">psd</name>
    <name evidence="13" type="ORF">GCM10007877_02220</name>
</gene>
<feature type="modified residue" description="Pyruvic acid (Ser); by autocatalysis" evidence="12">
    <location>
        <position position="249"/>
    </location>
</feature>
<comment type="cofactor">
    <cofactor evidence="12">
        <name>pyruvate</name>
        <dbReference type="ChEBI" id="CHEBI:15361"/>
    </cofactor>
    <text evidence="12">Binds 1 pyruvoyl group covalently per subunit.</text>
</comment>
<evidence type="ECO:0000256" key="12">
    <source>
        <dbReference type="HAMAP-Rule" id="MF_00662"/>
    </source>
</evidence>
<evidence type="ECO:0000256" key="8">
    <source>
        <dbReference type="ARBA" id="ARBA00023209"/>
    </source>
</evidence>
<dbReference type="HAMAP" id="MF_00662">
    <property type="entry name" value="PS_decarb_PSD_B_type1"/>
    <property type="match status" value="1"/>
</dbReference>
<dbReference type="EMBL" id="BSPD01000007">
    <property type="protein sequence ID" value="GLS24510.1"/>
    <property type="molecule type" value="Genomic_DNA"/>
</dbReference>
<comment type="pathway">
    <text evidence="12">Phospholipid metabolism; phosphatidylethanolamine biosynthesis; phosphatidylethanolamine from CDP-diacylglycerol: step 2/2.</text>
</comment>
<sequence>MNEKLFAALQYFTPQTTLSRAAGWMAETHISAIKNPFTRWFVKQFDVNMSEAVEEDPTAYPSFNAFFTRELKEGARPFDSSPHALISPADGAISQIGAIESGRIFQAKGQSFTASELVGGNPEWAKPFNFGQFSTIYLSPKDYHRVHMPIAGTLKRMVHIPGDLFSVNNATANQVPRLFARNERVACFFDTEYGEMVMVLVGAMIVASIETVWAGLVTPQKKVVRTWDYESDPIHLEKGAEMGRFKLGSTVVMLFEPGKIDWCKKLEHGSPLKMGETIANKIIDQKS</sequence>
<keyword evidence="4 12" id="KW-0210">Decarboxylase</keyword>
<dbReference type="RefSeq" id="WP_232594321.1">
    <property type="nucleotide sequence ID" value="NZ_BSPD01000007.1"/>
</dbReference>
<dbReference type="GO" id="GO:0006646">
    <property type="term" value="P:phosphatidylethanolamine biosynthetic process"/>
    <property type="evidence" value="ECO:0007669"/>
    <property type="project" value="UniProtKB-UniRule"/>
</dbReference>
<comment type="pathway">
    <text evidence="1">Lipid metabolism.</text>
</comment>
<evidence type="ECO:0000256" key="3">
    <source>
        <dbReference type="ARBA" id="ARBA00022516"/>
    </source>
</evidence>
<comment type="function">
    <text evidence="12">Catalyzes the formation of phosphatidylethanolamine (PtdEtn) from phosphatidylserine (PtdSer).</text>
</comment>
<keyword evidence="2 12" id="KW-1003">Cell membrane</keyword>
<keyword evidence="8 12" id="KW-0594">Phospholipid biosynthesis</keyword>
<comment type="PTM">
    <text evidence="12">Is synthesized initially as an inactive proenzyme. Formation of the active enzyme involves a self-maturation process in which the active site pyruvoyl group is generated from an internal serine residue via an autocatalytic post-translational modification. Two non-identical subunits are generated from the proenzyme in this reaction, and the pyruvate is formed at the N-terminus of the alpha chain, which is derived from the carboxyl end of the proenzyme. The autoendoproteolytic cleavage occurs by a canonical serine protease mechanism, in which the side chain hydroxyl group of the serine supplies its oxygen atom to form the C-terminus of the beta chain, while the remainder of the serine residue undergoes an oxidative deamination to produce ammonia and the pyruvoyl prosthetic group on the alpha chain. During this reaction, the Ser that is part of the protease active site of the proenzyme becomes the pyruvoyl prosthetic group, which constitutes an essential element of the active site of the mature decarboxylase.</text>
</comment>
<feature type="site" description="Cleavage (non-hydrolytic); by autocatalysis" evidence="12">
    <location>
        <begin position="248"/>
        <end position="249"/>
    </location>
</feature>
<comment type="caution">
    <text evidence="13">The sequence shown here is derived from an EMBL/GenBank/DDBJ whole genome shotgun (WGS) entry which is preliminary data.</text>
</comment>
<feature type="active site" description="Charge relay system; for autoendoproteolytic cleavage activity" evidence="12">
    <location>
        <position position="90"/>
    </location>
</feature>
<dbReference type="GO" id="GO:0005886">
    <property type="term" value="C:plasma membrane"/>
    <property type="evidence" value="ECO:0007669"/>
    <property type="project" value="UniProtKB-SubCell"/>
</dbReference>
<feature type="chain" id="PRO_5041496099" description="Phosphatidylserine decarboxylase alpha chain" evidence="12">
    <location>
        <begin position="249"/>
        <end position="287"/>
    </location>
</feature>
<reference evidence="13 14" key="1">
    <citation type="journal article" date="2014" name="Int. J. Syst. Evol. Microbiol.">
        <title>Complete genome sequence of Corynebacterium casei LMG S-19264T (=DSM 44701T), isolated from a smear-ripened cheese.</title>
        <authorList>
            <consortium name="US DOE Joint Genome Institute (JGI-PGF)"/>
            <person name="Walter F."/>
            <person name="Albersmeier A."/>
            <person name="Kalinowski J."/>
            <person name="Ruckert C."/>
        </authorList>
    </citation>
    <scope>NUCLEOTIDE SEQUENCE [LARGE SCALE GENOMIC DNA]</scope>
    <source>
        <strain evidence="13 14">NBRC 110095</strain>
    </source>
</reference>
<accession>A0AA37T0H7</accession>
<keyword evidence="5 12" id="KW-0443">Lipid metabolism</keyword>
<evidence type="ECO:0000313" key="13">
    <source>
        <dbReference type="EMBL" id="GLS24510.1"/>
    </source>
</evidence>
<dbReference type="InterPro" id="IPR033177">
    <property type="entry name" value="PSD-B"/>
</dbReference>
<evidence type="ECO:0000256" key="4">
    <source>
        <dbReference type="ARBA" id="ARBA00022793"/>
    </source>
</evidence>
<evidence type="ECO:0000256" key="2">
    <source>
        <dbReference type="ARBA" id="ARBA00022475"/>
    </source>
</evidence>
<dbReference type="AlphaFoldDB" id="A0AA37T0H7"/>
<dbReference type="InterPro" id="IPR033178">
    <property type="entry name" value="PSD_type1_pro"/>
</dbReference>
<keyword evidence="10 12" id="KW-1208">Phospholipid metabolism</keyword>
<dbReference type="PANTHER" id="PTHR10067">
    <property type="entry name" value="PHOSPHATIDYLSERINE DECARBOXYLASE"/>
    <property type="match status" value="1"/>
</dbReference>
<comment type="catalytic activity">
    <reaction evidence="12">
        <text>a 1,2-diacyl-sn-glycero-3-phospho-L-serine + H(+) = a 1,2-diacyl-sn-glycero-3-phosphoethanolamine + CO2</text>
        <dbReference type="Rhea" id="RHEA:20828"/>
        <dbReference type="ChEBI" id="CHEBI:15378"/>
        <dbReference type="ChEBI" id="CHEBI:16526"/>
        <dbReference type="ChEBI" id="CHEBI:57262"/>
        <dbReference type="ChEBI" id="CHEBI:64612"/>
        <dbReference type="EC" id="4.1.1.65"/>
    </reaction>
</comment>
<comment type="subunit">
    <text evidence="12">Heterodimer of a large membrane-associated beta subunit and a small pyruvoyl-containing alpha subunit.</text>
</comment>
<protein>
    <recommendedName>
        <fullName evidence="12">Phosphatidylserine decarboxylase proenzyme</fullName>
        <ecNumber evidence="12">4.1.1.65</ecNumber>
    </recommendedName>
    <component>
        <recommendedName>
            <fullName evidence="12">Phosphatidylserine decarboxylase alpha chain</fullName>
        </recommendedName>
    </component>
    <component>
        <recommendedName>
            <fullName evidence="12">Phosphatidylserine decarboxylase beta chain</fullName>
        </recommendedName>
    </component>
</protein>
<comment type="subcellular location">
    <subcellularLocation>
        <location evidence="12">Cell membrane</location>
        <topology evidence="12">Peripheral membrane protein</topology>
    </subcellularLocation>
</comment>
<keyword evidence="11 12" id="KW-0670">Pyruvate</keyword>
<evidence type="ECO:0000256" key="10">
    <source>
        <dbReference type="ARBA" id="ARBA00023264"/>
    </source>
</evidence>
<keyword evidence="6 12" id="KW-0472">Membrane</keyword>
<evidence type="ECO:0000256" key="11">
    <source>
        <dbReference type="ARBA" id="ARBA00023317"/>
    </source>
</evidence>
<keyword evidence="7 12" id="KW-0865">Zymogen</keyword>
<evidence type="ECO:0000256" key="5">
    <source>
        <dbReference type="ARBA" id="ARBA00023098"/>
    </source>
</evidence>
<evidence type="ECO:0000256" key="1">
    <source>
        <dbReference type="ARBA" id="ARBA00005189"/>
    </source>
</evidence>
<dbReference type="NCBIfam" id="TIGR00163">
    <property type="entry name" value="PS_decarb"/>
    <property type="match status" value="1"/>
</dbReference>
<dbReference type="PANTHER" id="PTHR10067:SF6">
    <property type="entry name" value="PHOSPHATIDYLSERINE DECARBOXYLASE PROENZYME, MITOCHONDRIAL"/>
    <property type="match status" value="1"/>
</dbReference>
<evidence type="ECO:0000256" key="6">
    <source>
        <dbReference type="ARBA" id="ARBA00023136"/>
    </source>
</evidence>
<feature type="active site" description="Charge relay system; for autoendoproteolytic cleavage activity" evidence="12">
    <location>
        <position position="147"/>
    </location>
</feature>
<dbReference type="EC" id="4.1.1.65" evidence="12"/>
<name>A0AA37T0H7_9GAMM</name>
<dbReference type="Proteomes" id="UP001156870">
    <property type="component" value="Unassembled WGS sequence"/>
</dbReference>
<organism evidence="13 14">
    <name type="scientific">Marinibactrum halimedae</name>
    <dbReference type="NCBI Taxonomy" id="1444977"/>
    <lineage>
        <taxon>Bacteria</taxon>
        <taxon>Pseudomonadati</taxon>
        <taxon>Pseudomonadota</taxon>
        <taxon>Gammaproteobacteria</taxon>
        <taxon>Cellvibrionales</taxon>
        <taxon>Cellvibrionaceae</taxon>
        <taxon>Marinibactrum</taxon>
    </lineage>
</organism>
<feature type="active site" description="Charge relay system; for autoendoproteolytic cleavage activity" evidence="12">
    <location>
        <position position="249"/>
    </location>
</feature>
<feature type="chain" id="PRO_5041496100" description="Phosphatidylserine decarboxylase beta chain" evidence="12">
    <location>
        <begin position="1"/>
        <end position="248"/>
    </location>
</feature>
<keyword evidence="9 12" id="KW-0456">Lyase</keyword>
<dbReference type="InterPro" id="IPR003817">
    <property type="entry name" value="PS_Dcarbxylase"/>
</dbReference>
<keyword evidence="3 12" id="KW-0444">Lipid biosynthesis</keyword>
<comment type="similarity">
    <text evidence="12">Belongs to the phosphatidylserine decarboxylase family. PSD-B subfamily. Prokaryotic type I sub-subfamily.</text>
</comment>
<dbReference type="GO" id="GO:0004609">
    <property type="term" value="F:phosphatidylserine decarboxylase activity"/>
    <property type="evidence" value="ECO:0007669"/>
    <property type="project" value="UniProtKB-UniRule"/>
</dbReference>
<dbReference type="Pfam" id="PF02666">
    <property type="entry name" value="PS_Dcarbxylase"/>
    <property type="match status" value="1"/>
</dbReference>
<evidence type="ECO:0000256" key="9">
    <source>
        <dbReference type="ARBA" id="ARBA00023239"/>
    </source>
</evidence>
<proteinExistence type="inferred from homology"/>
<keyword evidence="14" id="KW-1185">Reference proteome</keyword>
<evidence type="ECO:0000256" key="7">
    <source>
        <dbReference type="ARBA" id="ARBA00023145"/>
    </source>
</evidence>
<feature type="active site" description="Schiff-base intermediate with substrate; via pyruvic acid; for decarboxylase activity" evidence="12">
    <location>
        <position position="249"/>
    </location>
</feature>